<sequence length="98" mass="11088">MSNLDKFNYECEGQIDITEYLQSQVKCGAVKDLTAWIGSQGKAQYTQIKEVVKDAYERCKDSEELVDRITNAVSVYVLEQSIGYMKYLKSESGVDADD</sequence>
<dbReference type="RefSeq" id="WP_154427626.1">
    <property type="nucleotide sequence ID" value="NZ_VUNI01000001.1"/>
</dbReference>
<accession>A0A6L5YMD6</accession>
<dbReference type="EMBL" id="VUNI01000001">
    <property type="protein sequence ID" value="MST73448.1"/>
    <property type="molecule type" value="Genomic_DNA"/>
</dbReference>
<gene>
    <name evidence="1" type="ORF">FYJ75_00180</name>
</gene>
<evidence type="ECO:0000313" key="2">
    <source>
        <dbReference type="Proteomes" id="UP000474024"/>
    </source>
</evidence>
<dbReference type="AlphaFoldDB" id="A0A6L5YMD6"/>
<proteinExistence type="predicted"/>
<protein>
    <submittedName>
        <fullName evidence="1">Uncharacterized protein</fullName>
    </submittedName>
</protein>
<reference evidence="1 2" key="1">
    <citation type="submission" date="2019-08" db="EMBL/GenBank/DDBJ databases">
        <title>In-depth cultivation of the pig gut microbiome towards novel bacterial diversity and tailored functional studies.</title>
        <authorList>
            <person name="Wylensek D."/>
            <person name="Hitch T.C.A."/>
            <person name="Clavel T."/>
        </authorList>
    </citation>
    <scope>NUCLEOTIDE SEQUENCE [LARGE SCALE GENOMIC DNA]</scope>
    <source>
        <strain evidence="1 2">MUC/MUC-530-WT-4D</strain>
    </source>
</reference>
<name>A0A6L5YMD6_9FIRM</name>
<dbReference type="Proteomes" id="UP000474024">
    <property type="component" value="Unassembled WGS sequence"/>
</dbReference>
<keyword evidence="2" id="KW-1185">Reference proteome</keyword>
<comment type="caution">
    <text evidence="1">The sequence shown here is derived from an EMBL/GenBank/DDBJ whole genome shotgun (WGS) entry which is preliminary data.</text>
</comment>
<organism evidence="1 2">
    <name type="scientific">Roseburia porci</name>
    <dbReference type="NCBI Taxonomy" id="2605790"/>
    <lineage>
        <taxon>Bacteria</taxon>
        <taxon>Bacillati</taxon>
        <taxon>Bacillota</taxon>
        <taxon>Clostridia</taxon>
        <taxon>Lachnospirales</taxon>
        <taxon>Lachnospiraceae</taxon>
        <taxon>Roseburia</taxon>
    </lineage>
</organism>
<evidence type="ECO:0000313" key="1">
    <source>
        <dbReference type="EMBL" id="MST73448.1"/>
    </source>
</evidence>